<reference evidence="1 2" key="1">
    <citation type="submission" date="2020-02" db="EMBL/GenBank/DDBJ databases">
        <title>The whole genome sequence of CPCC 205119.</title>
        <authorList>
            <person name="Jiang Z."/>
        </authorList>
    </citation>
    <scope>NUCLEOTIDE SEQUENCE [LARGE SCALE GENOMIC DNA]</scope>
    <source>
        <strain evidence="1 2">CPCC 205119</strain>
    </source>
</reference>
<sequence>MRPAIVLGTTEECCTVVVDGQQVEVRYSLPFPSPRVERVSPGHLVALAVAPDGAEVVVWRWYDAVVLGEGEGVVRLWEPAHGVVVARLRDPRQAPRPGSRVYLSAGLPGAEWWAAGPAVDRAEQAVVELDVVRRFLLDHGLWERLV</sequence>
<evidence type="ECO:0000313" key="1">
    <source>
        <dbReference type="EMBL" id="NEL55802.1"/>
    </source>
</evidence>
<dbReference type="AlphaFoldDB" id="A0A7K3WHF3"/>
<proteinExistence type="predicted"/>
<dbReference type="Proteomes" id="UP000470470">
    <property type="component" value="Unassembled WGS sequence"/>
</dbReference>
<accession>A0A7K3WHF3</accession>
<name>A0A7K3WHF3_9ACTN</name>
<keyword evidence="2" id="KW-1185">Reference proteome</keyword>
<dbReference type="RefSeq" id="WP_152728189.1">
    <property type="nucleotide sequence ID" value="NZ_JAABOZ010000010.1"/>
</dbReference>
<dbReference type="EMBL" id="JAAGWK010000025">
    <property type="protein sequence ID" value="NEL55802.1"/>
    <property type="molecule type" value="Genomic_DNA"/>
</dbReference>
<protein>
    <submittedName>
        <fullName evidence="1">Uncharacterized protein</fullName>
    </submittedName>
</protein>
<gene>
    <name evidence="1" type="ORF">G1H19_17630</name>
</gene>
<evidence type="ECO:0000313" key="2">
    <source>
        <dbReference type="Proteomes" id="UP000470470"/>
    </source>
</evidence>
<organism evidence="1 2">
    <name type="scientific">Goekera deserti</name>
    <dbReference type="NCBI Taxonomy" id="2497753"/>
    <lineage>
        <taxon>Bacteria</taxon>
        <taxon>Bacillati</taxon>
        <taxon>Actinomycetota</taxon>
        <taxon>Actinomycetes</taxon>
        <taxon>Geodermatophilales</taxon>
        <taxon>Geodermatophilaceae</taxon>
        <taxon>Goekera</taxon>
    </lineage>
</organism>
<comment type="caution">
    <text evidence="1">The sequence shown here is derived from an EMBL/GenBank/DDBJ whole genome shotgun (WGS) entry which is preliminary data.</text>
</comment>